<evidence type="ECO:0000313" key="2">
    <source>
        <dbReference type="Proteomes" id="UP000317646"/>
    </source>
</evidence>
<reference evidence="1 2" key="1">
    <citation type="journal article" date="2019" name="Environ. Microbiol.">
        <title>Species interactions and distinct microbial communities in high Arctic permafrost affected cryosols are associated with the CH4 and CO2 gas fluxes.</title>
        <authorList>
            <person name="Altshuler I."/>
            <person name="Hamel J."/>
            <person name="Turney S."/>
            <person name="Magnuson E."/>
            <person name="Levesque R."/>
            <person name="Greer C."/>
            <person name="Whyte L.G."/>
        </authorList>
    </citation>
    <scope>NUCLEOTIDE SEQUENCE [LARGE SCALE GENOMIC DNA]</scope>
    <source>
        <strain evidence="1 2">S9.2P</strain>
    </source>
</reference>
<accession>A0A502HEZ6</accession>
<proteinExistence type="predicted"/>
<dbReference type="Gene3D" id="1.10.3210.10">
    <property type="entry name" value="Hypothetical protein af1432"/>
    <property type="match status" value="1"/>
</dbReference>
<sequence>MSWIQTYSGKAFDPFNPKPEDICIKDIAHALANVCRFTGHTRQFYSVAQHSVEVTTRVPFEFQRHALLHDASEAYLLDLARPLKQRPEFAGYREAEKRLQTAIYERFGLDPITPAEVKEMDLRVLLLEKRKLMGPCDKAWDDPALFHLKPAVEYAYWQAQPPLHAEREFLNVFYLNFQAFADDENAR</sequence>
<dbReference type="AlphaFoldDB" id="A0A502HEZ6"/>
<evidence type="ECO:0000313" key="1">
    <source>
        <dbReference type="EMBL" id="TPG72006.1"/>
    </source>
</evidence>
<dbReference type="SUPFAM" id="SSF109604">
    <property type="entry name" value="HD-domain/PDEase-like"/>
    <property type="match status" value="1"/>
</dbReference>
<keyword evidence="1" id="KW-0378">Hydrolase</keyword>
<gene>
    <name evidence="1" type="ORF">EAH73_01810</name>
</gene>
<name>A0A502HEZ6_9BACT</name>
<dbReference type="Proteomes" id="UP000317646">
    <property type="component" value="Unassembled WGS sequence"/>
</dbReference>
<organism evidence="1 2">
    <name type="scientific">Hymenobacter nivis</name>
    <dbReference type="NCBI Taxonomy" id="1850093"/>
    <lineage>
        <taxon>Bacteria</taxon>
        <taxon>Pseudomonadati</taxon>
        <taxon>Bacteroidota</taxon>
        <taxon>Cytophagia</taxon>
        <taxon>Cytophagales</taxon>
        <taxon>Hymenobacteraceae</taxon>
        <taxon>Hymenobacter</taxon>
    </lineage>
</organism>
<comment type="caution">
    <text evidence="1">The sequence shown here is derived from an EMBL/GenBank/DDBJ whole genome shotgun (WGS) entry which is preliminary data.</text>
</comment>
<dbReference type="GO" id="GO:0016787">
    <property type="term" value="F:hydrolase activity"/>
    <property type="evidence" value="ECO:0007669"/>
    <property type="project" value="UniProtKB-KW"/>
</dbReference>
<dbReference type="OrthoDB" id="1099791at2"/>
<protein>
    <submittedName>
        <fullName evidence="1">Phosphohydrolase</fullName>
    </submittedName>
</protein>
<keyword evidence="2" id="KW-1185">Reference proteome</keyword>
<dbReference type="RefSeq" id="WP_140464638.1">
    <property type="nucleotide sequence ID" value="NZ_RCYZ01000001.1"/>
</dbReference>
<dbReference type="EMBL" id="RCYZ01000001">
    <property type="protein sequence ID" value="TPG72006.1"/>
    <property type="molecule type" value="Genomic_DNA"/>
</dbReference>